<gene>
    <name evidence="13" type="ORF">SADUNF_Sadunf17G0051700</name>
</gene>
<comment type="catalytic activity">
    <reaction evidence="1 9">
        <text>a phosphate monoester + H2O = an alcohol + phosphate</text>
        <dbReference type="Rhea" id="RHEA:15017"/>
        <dbReference type="ChEBI" id="CHEBI:15377"/>
        <dbReference type="ChEBI" id="CHEBI:30879"/>
        <dbReference type="ChEBI" id="CHEBI:43474"/>
        <dbReference type="ChEBI" id="CHEBI:67140"/>
        <dbReference type="EC" id="3.1.3.2"/>
    </reaction>
</comment>
<evidence type="ECO:0000313" key="14">
    <source>
        <dbReference type="Proteomes" id="UP000657918"/>
    </source>
</evidence>
<dbReference type="EC" id="3.1.3.2" evidence="9"/>
<reference evidence="13 14" key="1">
    <citation type="submission" date="2020-10" db="EMBL/GenBank/DDBJ databases">
        <title>Plant Genome Project.</title>
        <authorList>
            <person name="Zhang R.-G."/>
        </authorList>
    </citation>
    <scope>NUCLEOTIDE SEQUENCE [LARGE SCALE GENOMIC DNA]</scope>
    <source>
        <strain evidence="13">FAFU-HL-1</strain>
        <tissue evidence="13">Leaf</tissue>
    </source>
</reference>
<evidence type="ECO:0000256" key="5">
    <source>
        <dbReference type="ARBA" id="ARBA00022729"/>
    </source>
</evidence>
<dbReference type="Gene3D" id="3.60.21.10">
    <property type="match status" value="4"/>
</dbReference>
<evidence type="ECO:0000256" key="1">
    <source>
        <dbReference type="ARBA" id="ARBA00000032"/>
    </source>
</evidence>
<dbReference type="AlphaFoldDB" id="A0A835J6K4"/>
<keyword evidence="5 9" id="KW-0732">Signal</keyword>
<feature type="domain" description="Calcineurin-like phosphoesterase" evidence="10">
    <location>
        <begin position="770"/>
        <end position="982"/>
    </location>
</feature>
<feature type="domain" description="Purple acid phosphatase C-terminal" evidence="11">
    <location>
        <begin position="557"/>
        <end position="595"/>
    </location>
</feature>
<name>A0A835J6K4_9ROSI</name>
<keyword evidence="8" id="KW-0325">Glycoprotein</keyword>
<evidence type="ECO:0000256" key="6">
    <source>
        <dbReference type="ARBA" id="ARBA00022801"/>
    </source>
</evidence>
<dbReference type="InterPro" id="IPR025733">
    <property type="entry name" value="PAPs_C"/>
</dbReference>
<dbReference type="SUPFAM" id="SSF56300">
    <property type="entry name" value="Metallo-dependent phosphatases"/>
    <property type="match status" value="2"/>
</dbReference>
<dbReference type="InterPro" id="IPR041792">
    <property type="entry name" value="MPP_PAP"/>
</dbReference>
<dbReference type="Pfam" id="PF00149">
    <property type="entry name" value="Metallophos"/>
    <property type="match status" value="2"/>
</dbReference>
<dbReference type="Pfam" id="PF14008">
    <property type="entry name" value="Metallophos_C"/>
    <property type="match status" value="2"/>
</dbReference>
<evidence type="ECO:0000259" key="11">
    <source>
        <dbReference type="Pfam" id="PF14008"/>
    </source>
</evidence>
<feature type="domain" description="Purple acid phosphatase N-terminal" evidence="12">
    <location>
        <begin position="682"/>
        <end position="758"/>
    </location>
</feature>
<dbReference type="InterPro" id="IPR015914">
    <property type="entry name" value="PAPs_N"/>
</dbReference>
<dbReference type="Pfam" id="PF16656">
    <property type="entry name" value="Pur_ac_phosph_N"/>
    <property type="match status" value="1"/>
</dbReference>
<feature type="domain" description="Calcineurin-like phosphoesterase" evidence="10">
    <location>
        <begin position="270"/>
        <end position="488"/>
    </location>
</feature>
<comment type="cofactor">
    <cofactor evidence="2">
        <name>Zn(2+)</name>
        <dbReference type="ChEBI" id="CHEBI:29105"/>
    </cofactor>
</comment>
<dbReference type="CDD" id="cd00839">
    <property type="entry name" value="MPP_PAPs"/>
    <property type="match status" value="2"/>
</dbReference>
<dbReference type="InterPro" id="IPR029052">
    <property type="entry name" value="Metallo-depent_PP-like"/>
</dbReference>
<feature type="chain" id="PRO_5033111208" description="Purple acid phosphatase" evidence="9">
    <location>
        <begin position="22"/>
        <end position="1177"/>
    </location>
</feature>
<feature type="signal peptide" evidence="9">
    <location>
        <begin position="1"/>
        <end position="21"/>
    </location>
</feature>
<dbReference type="InterPro" id="IPR039331">
    <property type="entry name" value="PAPs-like"/>
</dbReference>
<dbReference type="GO" id="GO:0046872">
    <property type="term" value="F:metal ion binding"/>
    <property type="evidence" value="ECO:0007669"/>
    <property type="project" value="InterPro"/>
</dbReference>
<dbReference type="Proteomes" id="UP000657918">
    <property type="component" value="Unassembled WGS sequence"/>
</dbReference>
<evidence type="ECO:0000256" key="7">
    <source>
        <dbReference type="ARBA" id="ARBA00022833"/>
    </source>
</evidence>
<dbReference type="InterPro" id="IPR008963">
    <property type="entry name" value="Purple_acid_Pase-like_N"/>
</dbReference>
<evidence type="ECO:0000313" key="13">
    <source>
        <dbReference type="EMBL" id="KAF9663453.1"/>
    </source>
</evidence>
<comment type="cofactor">
    <cofactor evidence="3">
        <name>Fe cation</name>
        <dbReference type="ChEBI" id="CHEBI:24875"/>
    </cofactor>
</comment>
<accession>A0A835J6K4</accession>
<keyword evidence="14" id="KW-1185">Reference proteome</keyword>
<protein>
    <recommendedName>
        <fullName evidence="9">Purple acid phosphatase</fullName>
        <ecNumber evidence="9">3.1.3.2</ecNumber>
    </recommendedName>
</protein>
<feature type="domain" description="Purple acid phosphatase C-terminal" evidence="11">
    <location>
        <begin position="1052"/>
        <end position="1090"/>
    </location>
</feature>
<proteinExistence type="inferred from homology"/>
<dbReference type="GO" id="GO:0003993">
    <property type="term" value="F:acid phosphatase activity"/>
    <property type="evidence" value="ECO:0007669"/>
    <property type="project" value="UniProtKB-EC"/>
</dbReference>
<dbReference type="Gene3D" id="2.60.40.380">
    <property type="entry name" value="Purple acid phosphatase-like, N-terminal"/>
    <property type="match status" value="3"/>
</dbReference>
<evidence type="ECO:0000256" key="2">
    <source>
        <dbReference type="ARBA" id="ARBA00001947"/>
    </source>
</evidence>
<evidence type="ECO:0000259" key="12">
    <source>
        <dbReference type="Pfam" id="PF16656"/>
    </source>
</evidence>
<evidence type="ECO:0000256" key="9">
    <source>
        <dbReference type="RuleBase" id="RU361203"/>
    </source>
</evidence>
<dbReference type="InterPro" id="IPR004843">
    <property type="entry name" value="Calcineurin-like_PHP"/>
</dbReference>
<evidence type="ECO:0000259" key="10">
    <source>
        <dbReference type="Pfam" id="PF00149"/>
    </source>
</evidence>
<keyword evidence="7" id="KW-0862">Zinc</keyword>
<organism evidence="13 14">
    <name type="scientific">Salix dunnii</name>
    <dbReference type="NCBI Taxonomy" id="1413687"/>
    <lineage>
        <taxon>Eukaryota</taxon>
        <taxon>Viridiplantae</taxon>
        <taxon>Streptophyta</taxon>
        <taxon>Embryophyta</taxon>
        <taxon>Tracheophyta</taxon>
        <taxon>Spermatophyta</taxon>
        <taxon>Magnoliopsida</taxon>
        <taxon>eudicotyledons</taxon>
        <taxon>Gunneridae</taxon>
        <taxon>Pentapetalae</taxon>
        <taxon>rosids</taxon>
        <taxon>fabids</taxon>
        <taxon>Malpighiales</taxon>
        <taxon>Salicaceae</taxon>
        <taxon>Saliceae</taxon>
        <taxon>Salix</taxon>
    </lineage>
</organism>
<keyword evidence="6 9" id="KW-0378">Hydrolase</keyword>
<evidence type="ECO:0000256" key="8">
    <source>
        <dbReference type="ARBA" id="ARBA00023180"/>
    </source>
</evidence>
<comment type="caution">
    <text evidence="13">The sequence shown here is derived from an EMBL/GenBank/DDBJ whole genome shotgun (WGS) entry which is preliminary data.</text>
</comment>
<evidence type="ECO:0000256" key="3">
    <source>
        <dbReference type="ARBA" id="ARBA00001962"/>
    </source>
</evidence>
<dbReference type="PANTHER" id="PTHR22953">
    <property type="entry name" value="ACID PHOSPHATASE RELATED"/>
    <property type="match status" value="1"/>
</dbReference>
<dbReference type="PANTHER" id="PTHR22953:SF113">
    <property type="entry name" value="PURPLE ACID PHOSPHATASE"/>
    <property type="match status" value="1"/>
</dbReference>
<comment type="similarity">
    <text evidence="4 9">Belongs to the metallophosphoesterase superfamily. Purple acid phosphatase family.</text>
</comment>
<evidence type="ECO:0000256" key="4">
    <source>
        <dbReference type="ARBA" id="ARBA00008723"/>
    </source>
</evidence>
<dbReference type="SUPFAM" id="SSF49363">
    <property type="entry name" value="Purple acid phosphatase, N-terminal domain"/>
    <property type="match status" value="3"/>
</dbReference>
<sequence>MGLVSVLLISFCVLFISLIGTDNTVVGIPTTLDGPFKPVTVSLDQTFRGHAVDLPDTDPRVQRIVQGFEPEQISLSLSTTHDSVWVSWITGDFQIGESIKPLNPKTVASVVRYGRLRLPLIHKATGHSLVYNQLYPFVGLQNYTSGIIHHARLTGTVSSNFIAPLLLSLHYWHREESHSHKGFGISMNSDGNRKAQIQTFRRKGDLPPYPNVSSIYVELRLNFPVTCLSAGLKPNTLYYYQCGDPSIPAMSSTYYFKTMPASGPKSYPSRIAIMGDLGLTYNTTSTVDHMIGNSPDLVLLVGDVCYANLQETGLSMCHHGCCSCSMFLSGEYYQRFGLCNDHWILAVRYMQPVTSKIPIMVVEGNHEIERQVENQTFVAYSSRFAFPSRESGSLSTFYYSFNAGGIHFIMLGGYIAYNKSARQYKWLEKDLAKVDRKVTPWLVATWHPPWYSTYKAHYREAECMRVAMEDLLYQYGVDIIFNGHVHAYERSNRVYNYTLDPCGPVHITVGDGGNREKMAIAHADEPGNCPDPSTTPDDYMGGFCAFNFTSGPAAGKFCWDRQPDYSVYRESSFGHGIFEVKNETHALWTWHRNQDMYNSPGDQIYIVRQPEMCPTEPKAKPLMGVLAFPLFLSLLWRLIVVNANFPTTLEGPFKPVTVPFDNKTYHGDSQVGDDITPLDPESVYSVVQYGIEGSQMSYEEVGYSLVYNQLYPFEGLQNYTSGIIHHVRLTGLEPSTLYQYQCGDPYISAMSDVFYFRTMPPSSPTNYPHRVAVVGDLGLTYNTSTTFGHLLSNHPDLLVLVGGISYADMYLTNGTGSDCYPCSFDESPIHETYQPRWDYWGRFMQPLVANVPTMLVGGKHEIEPQAEDQIFVSYSSRFAFPSEESGSSSPAYYSFNAGGIHFVILNPYTYYHKSSDQYEWLEGDLFNVNRNVTPWLVAVWYPPWYSTFKARYREAECMRVEMEDLLYEHGVDIVFNGHVHAYERSNRVYNYSLDPCGPVYITVGDGGSREDIAVTHADDPDECPEPSTTADLDIGGGFCGFNFTSGPGAGSFCWNRQPEYSAYRESSFGHGILEVKNETHALWSWHRNRDYYETAGDILYIVREPDRCLANQALITKRYGIWKYCDTTKQNRKKLGYPSSSDTSWTSVAIRVERMSAQASNKTVYAISLTPEQILQL</sequence>
<dbReference type="EMBL" id="JADGMS010000017">
    <property type="protein sequence ID" value="KAF9663453.1"/>
    <property type="molecule type" value="Genomic_DNA"/>
</dbReference>
<dbReference type="OrthoDB" id="45007at2759"/>